<evidence type="ECO:0000256" key="4">
    <source>
        <dbReference type="ARBA" id="ARBA00022692"/>
    </source>
</evidence>
<evidence type="ECO:0000256" key="6">
    <source>
        <dbReference type="ARBA" id="ARBA00023136"/>
    </source>
</evidence>
<keyword evidence="3" id="KW-1003">Cell membrane</keyword>
<comment type="similarity">
    <text evidence="2">Belongs to the MgtC/SapB family.</text>
</comment>
<evidence type="ECO:0000256" key="5">
    <source>
        <dbReference type="ARBA" id="ARBA00022989"/>
    </source>
</evidence>
<evidence type="ECO:0000313" key="10">
    <source>
        <dbReference type="Proteomes" id="UP001501563"/>
    </source>
</evidence>
<dbReference type="InterPro" id="IPR049177">
    <property type="entry name" value="MgtC_SapB_SrpB_YhiD_N"/>
</dbReference>
<organism evidence="9 10">
    <name type="scientific">Streptomyces lannensis</name>
    <dbReference type="NCBI Taxonomy" id="766498"/>
    <lineage>
        <taxon>Bacteria</taxon>
        <taxon>Bacillati</taxon>
        <taxon>Actinomycetota</taxon>
        <taxon>Actinomycetes</taxon>
        <taxon>Kitasatosporales</taxon>
        <taxon>Streptomycetaceae</taxon>
        <taxon>Streptomyces</taxon>
    </lineage>
</organism>
<gene>
    <name evidence="9" type="ORF">GCM10022207_59260</name>
</gene>
<comment type="caution">
    <text evidence="9">The sequence shown here is derived from an EMBL/GenBank/DDBJ whole genome shotgun (WGS) entry which is preliminary data.</text>
</comment>
<reference evidence="10" key="1">
    <citation type="journal article" date="2019" name="Int. J. Syst. Evol. Microbiol.">
        <title>The Global Catalogue of Microorganisms (GCM) 10K type strain sequencing project: providing services to taxonomists for standard genome sequencing and annotation.</title>
        <authorList>
            <consortium name="The Broad Institute Genomics Platform"/>
            <consortium name="The Broad Institute Genome Sequencing Center for Infectious Disease"/>
            <person name="Wu L."/>
            <person name="Ma J."/>
        </authorList>
    </citation>
    <scope>NUCLEOTIDE SEQUENCE [LARGE SCALE GENOMIC DNA]</scope>
    <source>
        <strain evidence="10">JCM 16578</strain>
    </source>
</reference>
<keyword evidence="5 7" id="KW-1133">Transmembrane helix</keyword>
<feature type="domain" description="MgtC/SapB/SrpB/YhiD N-terminal" evidence="8">
    <location>
        <begin position="107"/>
        <end position="232"/>
    </location>
</feature>
<dbReference type="Proteomes" id="UP001501563">
    <property type="component" value="Unassembled WGS sequence"/>
</dbReference>
<evidence type="ECO:0000313" key="9">
    <source>
        <dbReference type="EMBL" id="GAA3884322.1"/>
    </source>
</evidence>
<dbReference type="EMBL" id="BAAAZA010000020">
    <property type="protein sequence ID" value="GAA3884322.1"/>
    <property type="molecule type" value="Genomic_DNA"/>
</dbReference>
<dbReference type="Pfam" id="PF02308">
    <property type="entry name" value="MgtC"/>
    <property type="match status" value="1"/>
</dbReference>
<evidence type="ECO:0000259" key="8">
    <source>
        <dbReference type="Pfam" id="PF02308"/>
    </source>
</evidence>
<proteinExistence type="inferred from homology"/>
<evidence type="ECO:0000256" key="3">
    <source>
        <dbReference type="ARBA" id="ARBA00022475"/>
    </source>
</evidence>
<dbReference type="PANTHER" id="PTHR33778">
    <property type="entry name" value="PROTEIN MGTC"/>
    <property type="match status" value="1"/>
</dbReference>
<feature type="transmembrane region" description="Helical" evidence="7">
    <location>
        <begin position="197"/>
        <end position="227"/>
    </location>
</feature>
<keyword evidence="6 7" id="KW-0472">Membrane</keyword>
<protein>
    <recommendedName>
        <fullName evidence="8">MgtC/SapB/SrpB/YhiD N-terminal domain-containing protein</fullName>
    </recommendedName>
</protein>
<name>A0ABP7KQ04_9ACTN</name>
<comment type="subcellular location">
    <subcellularLocation>
        <location evidence="1">Cell membrane</location>
        <topology evidence="1">Multi-pass membrane protein</topology>
    </subcellularLocation>
</comment>
<evidence type="ECO:0000256" key="2">
    <source>
        <dbReference type="ARBA" id="ARBA00009298"/>
    </source>
</evidence>
<accession>A0ABP7KQ04</accession>
<keyword evidence="4 7" id="KW-0812">Transmembrane</keyword>
<feature type="transmembrane region" description="Helical" evidence="7">
    <location>
        <begin position="167"/>
        <end position="185"/>
    </location>
</feature>
<evidence type="ECO:0000256" key="7">
    <source>
        <dbReference type="SAM" id="Phobius"/>
    </source>
</evidence>
<dbReference type="PANTHER" id="PTHR33778:SF1">
    <property type="entry name" value="MAGNESIUM TRANSPORTER YHID-RELATED"/>
    <property type="match status" value="1"/>
</dbReference>
<evidence type="ECO:0000256" key="1">
    <source>
        <dbReference type="ARBA" id="ARBA00004651"/>
    </source>
</evidence>
<dbReference type="PRINTS" id="PR01837">
    <property type="entry name" value="MGTCSAPBPROT"/>
</dbReference>
<sequence length="326" mass="34435">MVRSPAHPPGRAAPMGHRLMLRNPTGGLAGTADHGGAAARRLRMGSTSRGGCTGTGVRSETAQDDRLVGMVAATRVGVTGREVRMTGWSAPLWDVDNGQGLRQVAELGLALLLSSLIGWERAAQQKSAGLRTHTLVGIASALMMEVSQHGFTNVLGLDNVAFDPSRVAAQIVSGIGFIGGGLIFVRRDAVRGLTTAATIWLTCAVGMACGGGLPVLAIAVTAVHFLVVRGYPRLFARIIPATTATTIEARLTYLTGRALLPQLMETCTRRGLRILQVRAERLPGRSDSAARVMLELEGTTDTSRLASALFHHEGVLDVEMVTTDEE</sequence>
<dbReference type="InterPro" id="IPR003416">
    <property type="entry name" value="MgtC/SapB/SrpB/YhiD_fam"/>
</dbReference>
<keyword evidence="10" id="KW-1185">Reference proteome</keyword>